<evidence type="ECO:0000259" key="5">
    <source>
        <dbReference type="SMART" id="SM00481"/>
    </source>
</evidence>
<evidence type="ECO:0000313" key="8">
    <source>
        <dbReference type="Proteomes" id="UP000824156"/>
    </source>
</evidence>
<evidence type="ECO:0000256" key="2">
    <source>
        <dbReference type="ARBA" id="ARBA00022634"/>
    </source>
</evidence>
<reference evidence="7" key="2">
    <citation type="submission" date="2021-04" db="EMBL/GenBank/DDBJ databases">
        <authorList>
            <person name="Gilroy R."/>
        </authorList>
    </citation>
    <scope>NUCLEOTIDE SEQUENCE</scope>
    <source>
        <strain evidence="7">1719</strain>
    </source>
</reference>
<dbReference type="InterPro" id="IPR047967">
    <property type="entry name" value="PolX_PHP"/>
</dbReference>
<sequence>MNNKEIAKVFKLYAQLMELHGENPFRTKAISSSVFKVEKIGVPILESTVKELSDLPGIGKSTAEKIHQIAHEGTFSELDELLAKTPKGILDLLEVKGLGPKKVLTIWKEMNITDLGELLYACNENRLAQVKGFGVKTQAAVQDSIEFILKNKGWYLYAKIKAQAEHMLQLAQSAAETSDIISFTGEFRRSSEILQRIEILHTLPLIKLKLALSEYNQDQVDSRTLRVGNHPDIPVDFIHTTRENFARDLMLTTGSDSHVQKLTSPLPSLPSEQEIYQSLGLSFIPPELREGTHEVEKAKNNQIPNLITVSDLKGSLHNHSTYSDGKDTLKDMALYCRDNLKLEYFGIADHSPAAHYAGGLSIEKVQQQWEEIDLLNKELAPFKIFKGTESDILEDGSLDYPSEILAGFDYVVASIHRTLGMDEERATERLIKAIENPYTTILGHPTGRLLLSRPGYPIDFKKVIDACKANGVTIEINANPLRLDLDWRHHQYAIEQGVLLSINPDAHIKEGLLDMEYGVQVARKGGLEAKGCLNAKTLDEITQYFKNKK</sequence>
<dbReference type="PANTHER" id="PTHR36928:SF1">
    <property type="entry name" value="PHOSPHATASE YCDX-RELATED"/>
    <property type="match status" value="1"/>
</dbReference>
<dbReference type="Proteomes" id="UP000824156">
    <property type="component" value="Unassembled WGS sequence"/>
</dbReference>
<dbReference type="InterPro" id="IPR037160">
    <property type="entry name" value="DNA_Pol_thumb_sf"/>
</dbReference>
<dbReference type="SMART" id="SM00278">
    <property type="entry name" value="HhH1"/>
    <property type="match status" value="3"/>
</dbReference>
<keyword evidence="3" id="KW-0235">DNA replication</keyword>
<evidence type="ECO:0000256" key="3">
    <source>
        <dbReference type="ARBA" id="ARBA00022705"/>
    </source>
</evidence>
<dbReference type="InterPro" id="IPR050243">
    <property type="entry name" value="PHP_phosphatase"/>
</dbReference>
<dbReference type="PANTHER" id="PTHR36928">
    <property type="entry name" value="PHOSPHATASE YCDX-RELATED"/>
    <property type="match status" value="1"/>
</dbReference>
<feature type="domain" description="Polymerase/histidinol phosphatase N-terminal" evidence="5">
    <location>
        <begin position="314"/>
        <end position="394"/>
    </location>
</feature>
<dbReference type="InterPro" id="IPR043519">
    <property type="entry name" value="NT_sf"/>
</dbReference>
<protein>
    <submittedName>
        <fullName evidence="7">DNA polymerase/3'-5' exonuclease PolX</fullName>
    </submittedName>
</protein>
<name>A0A9D1WA97_9SPHI</name>
<evidence type="ECO:0000259" key="6">
    <source>
        <dbReference type="SMART" id="SM00483"/>
    </source>
</evidence>
<dbReference type="InterPro" id="IPR027421">
    <property type="entry name" value="DNA_pol_lamdba_lyase_dom_sf"/>
</dbReference>
<evidence type="ECO:0000256" key="1">
    <source>
        <dbReference type="ARBA" id="ARBA00001946"/>
    </source>
</evidence>
<gene>
    <name evidence="7" type="ORF">H9853_10160</name>
</gene>
<dbReference type="Gene3D" id="3.20.20.140">
    <property type="entry name" value="Metal-dependent hydrolases"/>
    <property type="match status" value="1"/>
</dbReference>
<dbReference type="AlphaFoldDB" id="A0A9D1WA97"/>
<dbReference type="InterPro" id="IPR003141">
    <property type="entry name" value="Pol/His_phosphatase_N"/>
</dbReference>
<dbReference type="SMART" id="SM00483">
    <property type="entry name" value="POLXc"/>
    <property type="match status" value="1"/>
</dbReference>
<dbReference type="SUPFAM" id="SSF47802">
    <property type="entry name" value="DNA polymerase beta, N-terminal domain-like"/>
    <property type="match status" value="1"/>
</dbReference>
<dbReference type="GO" id="GO:0008270">
    <property type="term" value="F:zinc ion binding"/>
    <property type="evidence" value="ECO:0007669"/>
    <property type="project" value="TreeGrafter"/>
</dbReference>
<comment type="caution">
    <text evidence="7">The sequence shown here is derived from an EMBL/GenBank/DDBJ whole genome shotgun (WGS) entry which is preliminary data.</text>
</comment>
<feature type="domain" description="DNA-directed DNA polymerase X" evidence="6">
    <location>
        <begin position="1"/>
        <end position="290"/>
    </location>
</feature>
<dbReference type="InterPro" id="IPR003583">
    <property type="entry name" value="Hlx-hairpin-Hlx_DNA-bd_motif"/>
</dbReference>
<dbReference type="CDD" id="cd07436">
    <property type="entry name" value="PHP_PolX"/>
    <property type="match status" value="1"/>
</dbReference>
<dbReference type="PIRSF" id="PIRSF005047">
    <property type="entry name" value="UCP005047_YshC"/>
    <property type="match status" value="1"/>
</dbReference>
<dbReference type="EMBL" id="DXEZ01000282">
    <property type="protein sequence ID" value="HIX55381.1"/>
    <property type="molecule type" value="Genomic_DNA"/>
</dbReference>
<evidence type="ECO:0000313" key="7">
    <source>
        <dbReference type="EMBL" id="HIX55381.1"/>
    </source>
</evidence>
<dbReference type="InterPro" id="IPR010996">
    <property type="entry name" value="HHH_MUS81"/>
</dbReference>
<dbReference type="InterPro" id="IPR022311">
    <property type="entry name" value="PolX-like"/>
</dbReference>
<organism evidence="7 8">
    <name type="scientific">Candidatus Sphingobacterium stercoripullorum</name>
    <dbReference type="NCBI Taxonomy" id="2838759"/>
    <lineage>
        <taxon>Bacteria</taxon>
        <taxon>Pseudomonadati</taxon>
        <taxon>Bacteroidota</taxon>
        <taxon>Sphingobacteriia</taxon>
        <taxon>Sphingobacteriales</taxon>
        <taxon>Sphingobacteriaceae</taxon>
        <taxon>Sphingobacterium</taxon>
    </lineage>
</organism>
<dbReference type="GO" id="GO:0004527">
    <property type="term" value="F:exonuclease activity"/>
    <property type="evidence" value="ECO:0007669"/>
    <property type="project" value="UniProtKB-KW"/>
</dbReference>
<dbReference type="GO" id="GO:0006281">
    <property type="term" value="P:DNA repair"/>
    <property type="evidence" value="ECO:0007669"/>
    <property type="project" value="InterPro"/>
</dbReference>
<dbReference type="GO" id="GO:0005829">
    <property type="term" value="C:cytosol"/>
    <property type="evidence" value="ECO:0007669"/>
    <property type="project" value="TreeGrafter"/>
</dbReference>
<dbReference type="Gene3D" id="3.30.210.10">
    <property type="entry name" value="DNA polymerase, thumb domain"/>
    <property type="match status" value="1"/>
</dbReference>
<keyword evidence="7" id="KW-0540">Nuclease</keyword>
<accession>A0A9D1WA97</accession>
<comment type="cofactor">
    <cofactor evidence="1">
        <name>Mg(2+)</name>
        <dbReference type="ChEBI" id="CHEBI:18420"/>
    </cofactor>
</comment>
<dbReference type="FunFam" id="3.20.20.140:FF:000047">
    <property type="entry name" value="PHP domain-containing protein"/>
    <property type="match status" value="1"/>
</dbReference>
<dbReference type="GO" id="GO:0003887">
    <property type="term" value="F:DNA-directed DNA polymerase activity"/>
    <property type="evidence" value="ECO:0007669"/>
    <property type="project" value="InterPro"/>
</dbReference>
<dbReference type="GO" id="GO:0003677">
    <property type="term" value="F:DNA binding"/>
    <property type="evidence" value="ECO:0007669"/>
    <property type="project" value="InterPro"/>
</dbReference>
<dbReference type="Gene3D" id="1.10.150.20">
    <property type="entry name" value="5' to 3' exonuclease, C-terminal subdomain"/>
    <property type="match status" value="1"/>
</dbReference>
<feature type="domain" description="Helix-hairpin-helix DNA-binding motif class 1" evidence="4">
    <location>
        <begin position="90"/>
        <end position="109"/>
    </location>
</feature>
<dbReference type="Pfam" id="PF14520">
    <property type="entry name" value="HHH_5"/>
    <property type="match status" value="1"/>
</dbReference>
<dbReference type="SUPFAM" id="SSF47781">
    <property type="entry name" value="RuvA domain 2-like"/>
    <property type="match status" value="1"/>
</dbReference>
<keyword evidence="2" id="KW-0237">DNA synthesis</keyword>
<reference evidence="7" key="1">
    <citation type="journal article" date="2021" name="PeerJ">
        <title>Extensive microbial diversity within the chicken gut microbiome revealed by metagenomics and culture.</title>
        <authorList>
            <person name="Gilroy R."/>
            <person name="Ravi A."/>
            <person name="Getino M."/>
            <person name="Pursley I."/>
            <person name="Horton D.L."/>
            <person name="Alikhan N.F."/>
            <person name="Baker D."/>
            <person name="Gharbi K."/>
            <person name="Hall N."/>
            <person name="Watson M."/>
            <person name="Adriaenssens E.M."/>
            <person name="Foster-Nyarko E."/>
            <person name="Jarju S."/>
            <person name="Secka A."/>
            <person name="Antonio M."/>
            <person name="Oren A."/>
            <person name="Chaudhuri R.R."/>
            <person name="La Ragione R."/>
            <person name="Hildebrand F."/>
            <person name="Pallen M.J."/>
        </authorList>
    </citation>
    <scope>NUCLEOTIDE SEQUENCE</scope>
    <source>
        <strain evidence="7">1719</strain>
    </source>
</reference>
<dbReference type="GO" id="GO:0071978">
    <property type="term" value="P:bacterial-type flagellum-dependent swarming motility"/>
    <property type="evidence" value="ECO:0007669"/>
    <property type="project" value="TreeGrafter"/>
</dbReference>
<dbReference type="SUPFAM" id="SSF81301">
    <property type="entry name" value="Nucleotidyltransferase"/>
    <property type="match status" value="1"/>
</dbReference>
<keyword evidence="7" id="KW-0378">Hydrolase</keyword>
<dbReference type="InterPro" id="IPR010994">
    <property type="entry name" value="RuvA_2-like"/>
</dbReference>
<feature type="domain" description="Helix-hairpin-helix DNA-binding motif class 1" evidence="4">
    <location>
        <begin position="125"/>
        <end position="144"/>
    </location>
</feature>
<feature type="domain" description="Helix-hairpin-helix DNA-binding motif class 1" evidence="4">
    <location>
        <begin position="50"/>
        <end position="69"/>
    </location>
</feature>
<dbReference type="SMART" id="SM00481">
    <property type="entry name" value="POLIIIAc"/>
    <property type="match status" value="1"/>
</dbReference>
<dbReference type="Pfam" id="PF14716">
    <property type="entry name" value="HHH_8"/>
    <property type="match status" value="1"/>
</dbReference>
<proteinExistence type="predicted"/>
<evidence type="ECO:0000259" key="4">
    <source>
        <dbReference type="SMART" id="SM00278"/>
    </source>
</evidence>
<dbReference type="InterPro" id="IPR016195">
    <property type="entry name" value="Pol/histidinol_Pase-like"/>
</dbReference>
<keyword evidence="7" id="KW-0269">Exonuclease</keyword>
<dbReference type="InterPro" id="IPR002054">
    <property type="entry name" value="DNA-dir_DNA_pol_X"/>
</dbReference>
<dbReference type="Gene3D" id="1.10.150.110">
    <property type="entry name" value="DNA polymerase beta, N-terminal domain-like"/>
    <property type="match status" value="1"/>
</dbReference>
<dbReference type="GO" id="GO:0042578">
    <property type="term" value="F:phosphoric ester hydrolase activity"/>
    <property type="evidence" value="ECO:0007669"/>
    <property type="project" value="TreeGrafter"/>
</dbReference>
<dbReference type="SUPFAM" id="SSF89550">
    <property type="entry name" value="PHP domain-like"/>
    <property type="match status" value="1"/>
</dbReference>